<accession>A0ABQ8SUX2</accession>
<dbReference type="Gene3D" id="3.30.560.10">
    <property type="entry name" value="Glucose Oxidase, domain 3"/>
    <property type="match status" value="1"/>
</dbReference>
<comment type="similarity">
    <text evidence="1">Belongs to the GMC oxidoreductase family.</text>
</comment>
<evidence type="ECO:0000313" key="3">
    <source>
        <dbReference type="EMBL" id="KAJ4437999.1"/>
    </source>
</evidence>
<feature type="non-terminal residue" evidence="3">
    <location>
        <position position="1"/>
    </location>
</feature>
<dbReference type="PANTHER" id="PTHR11552:SF217">
    <property type="entry name" value="GLUCOSE DEHYDROGENASE [FAD, QUINONE]"/>
    <property type="match status" value="1"/>
</dbReference>
<evidence type="ECO:0000313" key="4">
    <source>
        <dbReference type="Proteomes" id="UP001148838"/>
    </source>
</evidence>
<evidence type="ECO:0000259" key="2">
    <source>
        <dbReference type="PROSITE" id="PS00624"/>
    </source>
</evidence>
<dbReference type="PIRSF" id="PIRSF000137">
    <property type="entry name" value="Alcohol_oxidase"/>
    <property type="match status" value="1"/>
</dbReference>
<organism evidence="3 4">
    <name type="scientific">Periplaneta americana</name>
    <name type="common">American cockroach</name>
    <name type="synonym">Blatta americana</name>
    <dbReference type="NCBI Taxonomy" id="6978"/>
    <lineage>
        <taxon>Eukaryota</taxon>
        <taxon>Metazoa</taxon>
        <taxon>Ecdysozoa</taxon>
        <taxon>Arthropoda</taxon>
        <taxon>Hexapoda</taxon>
        <taxon>Insecta</taxon>
        <taxon>Pterygota</taxon>
        <taxon>Neoptera</taxon>
        <taxon>Polyneoptera</taxon>
        <taxon>Dictyoptera</taxon>
        <taxon>Blattodea</taxon>
        <taxon>Blattoidea</taxon>
        <taxon>Blattidae</taxon>
        <taxon>Blattinae</taxon>
        <taxon>Periplaneta</taxon>
    </lineage>
</organism>
<dbReference type="InterPro" id="IPR036188">
    <property type="entry name" value="FAD/NAD-bd_sf"/>
</dbReference>
<dbReference type="InterPro" id="IPR000172">
    <property type="entry name" value="GMC_OxRdtase_N"/>
</dbReference>
<dbReference type="Pfam" id="PF00732">
    <property type="entry name" value="GMC_oxred_N"/>
    <property type="match status" value="1"/>
</dbReference>
<gene>
    <name evidence="3" type="ORF">ANN_13938</name>
</gene>
<dbReference type="Proteomes" id="UP001148838">
    <property type="component" value="Unassembled WGS sequence"/>
</dbReference>
<dbReference type="SUPFAM" id="SSF51905">
    <property type="entry name" value="FAD/NAD(P)-binding domain"/>
    <property type="match status" value="1"/>
</dbReference>
<protein>
    <recommendedName>
        <fullName evidence="2">Glucose-methanol-choline oxidoreductase N-terminal domain-containing protein</fullName>
    </recommendedName>
</protein>
<dbReference type="Gene3D" id="3.50.50.60">
    <property type="entry name" value="FAD/NAD(P)-binding domain"/>
    <property type="match status" value="1"/>
</dbReference>
<dbReference type="InterPro" id="IPR007867">
    <property type="entry name" value="GMC_OxRtase_C"/>
</dbReference>
<proteinExistence type="inferred from homology"/>
<dbReference type="PROSITE" id="PS00624">
    <property type="entry name" value="GMC_OXRED_2"/>
    <property type="match status" value="1"/>
</dbReference>
<dbReference type="EMBL" id="JAJSOF020000019">
    <property type="protein sequence ID" value="KAJ4437999.1"/>
    <property type="molecule type" value="Genomic_DNA"/>
</dbReference>
<reference evidence="3 4" key="1">
    <citation type="journal article" date="2022" name="Allergy">
        <title>Genome assembly and annotation of Periplaneta americana reveal a comprehensive cockroach allergen profile.</title>
        <authorList>
            <person name="Wang L."/>
            <person name="Xiong Q."/>
            <person name="Saelim N."/>
            <person name="Wang L."/>
            <person name="Nong W."/>
            <person name="Wan A.T."/>
            <person name="Shi M."/>
            <person name="Liu X."/>
            <person name="Cao Q."/>
            <person name="Hui J.H.L."/>
            <person name="Sookrung N."/>
            <person name="Leung T.F."/>
            <person name="Tungtrongchitr A."/>
            <person name="Tsui S.K.W."/>
        </authorList>
    </citation>
    <scope>NUCLEOTIDE SEQUENCE [LARGE SCALE GENOMIC DNA]</scope>
    <source>
        <strain evidence="3">PWHHKU_190912</strain>
    </source>
</reference>
<dbReference type="Pfam" id="PF05199">
    <property type="entry name" value="GMC_oxred_C"/>
    <property type="match status" value="1"/>
</dbReference>
<dbReference type="SUPFAM" id="SSF54373">
    <property type="entry name" value="FAD-linked reductases, C-terminal domain"/>
    <property type="match status" value="1"/>
</dbReference>
<comment type="caution">
    <text evidence="3">The sequence shown here is derived from an EMBL/GenBank/DDBJ whole genome shotgun (WGS) entry which is preliminary data.</text>
</comment>
<evidence type="ECO:0000256" key="1">
    <source>
        <dbReference type="ARBA" id="ARBA00010790"/>
    </source>
</evidence>
<dbReference type="PANTHER" id="PTHR11552">
    <property type="entry name" value="GLUCOSE-METHANOL-CHOLINE GMC OXIDOREDUCTASE"/>
    <property type="match status" value="1"/>
</dbReference>
<sequence length="534" mass="58478">VCVTGPEEPTASSVPAFATSAIGTDLDWKYTTEPSSNACLSTGGRCYWPRGKMVSGSSGMQGMMYTRPHYSILDEWGKDNPGWSYKETLPYFIKSENNLNPELVEPKYHGFRGPLPVQQFPSRPHIADAMVLAGKQLGFNNGDLNGHNQTGVAVAQMMVYEGLRASTARMYLRPYLSQRKNLKVLINSHVTKVLINPATMKASGVQYLDKKGNVHTVQARKEVILSAGAVNSPQLLLLSGIGPSADLQDVGIKPLLDLPGVGHNLHNHASGRVHYYMNDPGTQTLTLEALEEFVTNRTGPLASTGLTQTTVVAASKYAKDGVPDLQLFFNGYWAQCSETGTPEECELTGQLGNCPPRELVARPTLVYPHSRGYLKLNTSNPLDHPLIFPNYLDSQHDMDVIVEGIKLCIALSKTPALQEYGVTVNPVKSKACEAYDFGTDEFFACEIRQNLGPENHQAGSCKMGPAKDNMAVVDKHLKVHGVTNLRVVDASIFPRVPNSNPTSVIVMAAEKVSDLIKSTWKEKASKRIFPHKYH</sequence>
<name>A0ABQ8SUX2_PERAM</name>
<feature type="domain" description="Glucose-methanol-choline oxidoreductase N-terminal" evidence="2">
    <location>
        <begin position="228"/>
        <end position="242"/>
    </location>
</feature>
<dbReference type="InterPro" id="IPR012132">
    <property type="entry name" value="GMC_OxRdtase"/>
</dbReference>
<keyword evidence="4" id="KW-1185">Reference proteome</keyword>